<sequence>MKLSEIVPWGRSFDEYALMFSLSGVDLPGRTLGCGDGPASFNAEATAAGHAVVSCDPIYALPAGAIRLRVEQTYEAIIGQVRRQPERHIWDRFHDPDDLGRHRLTAMGRFLDDFGRRRGSGRYLAAALPRLPFADGSFRLALVSHLLFLYGEGEGLGGATHVASALELMRVAGEVRIFPLLGLDGRLSPHIAPVRSALEAAGGRHGVGRRPQGDDPERVLRRAGHGSLDEEIDALGLRGDAAVLERVGPELDGIRPRHAGLLHHGLDLPGRAFDALRPPLVAVMGGDEALDLEPLGTQQGQGDGVLVVHLVGAVGVDDHPDRLARRQDRRHPAVLGGGQVRGEGHAEGQSQHDQ</sequence>
<evidence type="ECO:0000313" key="3">
    <source>
        <dbReference type="Proteomes" id="UP000317835"/>
    </source>
</evidence>
<evidence type="ECO:0000256" key="1">
    <source>
        <dbReference type="SAM" id="MobiDB-lite"/>
    </source>
</evidence>
<accession>A0A518H402</accession>
<dbReference type="KEGG" id="tpla:ElP_34400"/>
<proteinExistence type="predicted"/>
<protein>
    <recommendedName>
        <fullName evidence="4">SAM-dependent methyltransferase</fullName>
    </recommendedName>
</protein>
<feature type="region of interest" description="Disordered" evidence="1">
    <location>
        <begin position="320"/>
        <end position="354"/>
    </location>
</feature>
<reference evidence="2 3" key="1">
    <citation type="submission" date="2019-02" db="EMBL/GenBank/DDBJ databases">
        <title>Deep-cultivation of Planctomycetes and their phenomic and genomic characterization uncovers novel biology.</title>
        <authorList>
            <person name="Wiegand S."/>
            <person name="Jogler M."/>
            <person name="Boedeker C."/>
            <person name="Pinto D."/>
            <person name="Vollmers J."/>
            <person name="Rivas-Marin E."/>
            <person name="Kohn T."/>
            <person name="Peeters S.H."/>
            <person name="Heuer A."/>
            <person name="Rast P."/>
            <person name="Oberbeckmann S."/>
            <person name="Bunk B."/>
            <person name="Jeske O."/>
            <person name="Meyerdierks A."/>
            <person name="Storesund J.E."/>
            <person name="Kallscheuer N."/>
            <person name="Luecker S."/>
            <person name="Lage O.M."/>
            <person name="Pohl T."/>
            <person name="Merkel B.J."/>
            <person name="Hornburger P."/>
            <person name="Mueller R.-W."/>
            <person name="Bruemmer F."/>
            <person name="Labrenz M."/>
            <person name="Spormann A.M."/>
            <person name="Op den Camp H."/>
            <person name="Overmann J."/>
            <person name="Amann R."/>
            <person name="Jetten M.S.M."/>
            <person name="Mascher T."/>
            <person name="Medema M.H."/>
            <person name="Devos D.P."/>
            <person name="Kaster A.-K."/>
            <person name="Ovreas L."/>
            <person name="Rohde M."/>
            <person name="Galperin M.Y."/>
            <person name="Jogler C."/>
        </authorList>
    </citation>
    <scope>NUCLEOTIDE SEQUENCE [LARGE SCALE GENOMIC DNA]</scope>
    <source>
        <strain evidence="2 3">ElP</strain>
    </source>
</reference>
<keyword evidence="3" id="KW-1185">Reference proteome</keyword>
<evidence type="ECO:0008006" key="4">
    <source>
        <dbReference type="Google" id="ProtNLM"/>
    </source>
</evidence>
<dbReference type="Proteomes" id="UP000317835">
    <property type="component" value="Chromosome"/>
</dbReference>
<gene>
    <name evidence="2" type="ORF">ElP_34400</name>
</gene>
<feature type="compositionally biased region" description="Basic and acidic residues" evidence="1">
    <location>
        <begin position="342"/>
        <end position="354"/>
    </location>
</feature>
<dbReference type="RefSeq" id="WP_145271196.1">
    <property type="nucleotide sequence ID" value="NZ_CP036426.1"/>
</dbReference>
<dbReference type="OrthoDB" id="9787807at2"/>
<dbReference type="AlphaFoldDB" id="A0A518H402"/>
<evidence type="ECO:0000313" key="2">
    <source>
        <dbReference type="EMBL" id="QDV35537.1"/>
    </source>
</evidence>
<organism evidence="2 3">
    <name type="scientific">Tautonia plasticadhaerens</name>
    <dbReference type="NCBI Taxonomy" id="2527974"/>
    <lineage>
        <taxon>Bacteria</taxon>
        <taxon>Pseudomonadati</taxon>
        <taxon>Planctomycetota</taxon>
        <taxon>Planctomycetia</taxon>
        <taxon>Isosphaerales</taxon>
        <taxon>Isosphaeraceae</taxon>
        <taxon>Tautonia</taxon>
    </lineage>
</organism>
<name>A0A518H402_9BACT</name>
<dbReference type="EMBL" id="CP036426">
    <property type="protein sequence ID" value="QDV35537.1"/>
    <property type="molecule type" value="Genomic_DNA"/>
</dbReference>